<feature type="chain" id="PRO_5047106574" description="DUF4468 domain-containing protein" evidence="1">
    <location>
        <begin position="21"/>
        <end position="207"/>
    </location>
</feature>
<protein>
    <recommendedName>
        <fullName evidence="4">DUF4468 domain-containing protein</fullName>
    </recommendedName>
</protein>
<evidence type="ECO:0000313" key="3">
    <source>
        <dbReference type="Proteomes" id="UP001595793"/>
    </source>
</evidence>
<reference evidence="3" key="1">
    <citation type="journal article" date="2019" name="Int. J. Syst. Evol. Microbiol.">
        <title>The Global Catalogue of Microorganisms (GCM) 10K type strain sequencing project: providing services to taxonomists for standard genome sequencing and annotation.</title>
        <authorList>
            <consortium name="The Broad Institute Genomics Platform"/>
            <consortium name="The Broad Institute Genome Sequencing Center for Infectious Disease"/>
            <person name="Wu L."/>
            <person name="Ma J."/>
        </authorList>
    </citation>
    <scope>NUCLEOTIDE SEQUENCE [LARGE SCALE GENOMIC DNA]</scope>
    <source>
        <strain evidence="3">CECT 9128</strain>
    </source>
</reference>
<feature type="signal peptide" evidence="1">
    <location>
        <begin position="1"/>
        <end position="20"/>
    </location>
</feature>
<proteinExistence type="predicted"/>
<gene>
    <name evidence="2" type="ORF">ACFOS1_04830</name>
</gene>
<organism evidence="2 3">
    <name type="scientific">Zunongwangia endophytica</name>
    <dbReference type="NCBI Taxonomy" id="1808945"/>
    <lineage>
        <taxon>Bacteria</taxon>
        <taxon>Pseudomonadati</taxon>
        <taxon>Bacteroidota</taxon>
        <taxon>Flavobacteriia</taxon>
        <taxon>Flavobacteriales</taxon>
        <taxon>Flavobacteriaceae</taxon>
        <taxon>Zunongwangia</taxon>
    </lineage>
</organism>
<evidence type="ECO:0000313" key="2">
    <source>
        <dbReference type="EMBL" id="MFC4026717.1"/>
    </source>
</evidence>
<evidence type="ECO:0000256" key="1">
    <source>
        <dbReference type="SAM" id="SignalP"/>
    </source>
</evidence>
<evidence type="ECO:0008006" key="4">
    <source>
        <dbReference type="Google" id="ProtNLM"/>
    </source>
</evidence>
<accession>A0ABV8H713</accession>
<dbReference type="PROSITE" id="PS51257">
    <property type="entry name" value="PROKAR_LIPOPROTEIN"/>
    <property type="match status" value="1"/>
</dbReference>
<sequence>MKYKFSFVLIVLLAILSCKNDETQKTQTAIIPEEPYIIPSDSIPERTKASALNLEKYQLFIDTTKTSKFYENLASEVSSEIKNQAKAIYQFIELKKYNDRFVIYKPCKGKVPRYYISKEKIVKKGNLENIEYPLKDFMLSAGNRVLFKDEENVSVSLKEINEQVVRLKYDQFEAEVYLTSVENLRNFEMMINNCLGEKVREFDNFQE</sequence>
<dbReference type="RefSeq" id="WP_290235778.1">
    <property type="nucleotide sequence ID" value="NZ_JAUFPZ010000002.1"/>
</dbReference>
<comment type="caution">
    <text evidence="2">The sequence shown here is derived from an EMBL/GenBank/DDBJ whole genome shotgun (WGS) entry which is preliminary data.</text>
</comment>
<keyword evidence="3" id="KW-1185">Reference proteome</keyword>
<dbReference type="EMBL" id="JBHSAS010000006">
    <property type="protein sequence ID" value="MFC4026717.1"/>
    <property type="molecule type" value="Genomic_DNA"/>
</dbReference>
<keyword evidence="1" id="KW-0732">Signal</keyword>
<dbReference type="Proteomes" id="UP001595793">
    <property type="component" value="Unassembled WGS sequence"/>
</dbReference>
<name>A0ABV8H713_9FLAO</name>